<keyword evidence="2" id="KW-0539">Nucleus</keyword>
<proteinExistence type="inferred from homology"/>
<dbReference type="GO" id="GO:0043248">
    <property type="term" value="P:proteasome assembly"/>
    <property type="evidence" value="ECO:0007669"/>
    <property type="project" value="UniProtKB-UniRule"/>
</dbReference>
<name>A0A183BNM1_GLOPA</name>
<dbReference type="GO" id="GO:0005634">
    <property type="term" value="C:nucleus"/>
    <property type="evidence" value="ECO:0007669"/>
    <property type="project" value="UniProtKB-SubCell"/>
</dbReference>
<dbReference type="Proteomes" id="UP000050741">
    <property type="component" value="Unassembled WGS sequence"/>
</dbReference>
<keyword evidence="4" id="KW-1185">Reference proteome</keyword>
<evidence type="ECO:0000256" key="1">
    <source>
        <dbReference type="ARBA" id="ARBA00034491"/>
    </source>
</evidence>
<feature type="compositionally biased region" description="Basic and acidic residues" evidence="3">
    <location>
        <begin position="12"/>
        <end position="22"/>
    </location>
</feature>
<keyword evidence="2" id="KW-0647">Proteasome</keyword>
<reference evidence="5" key="2">
    <citation type="submission" date="2016-06" db="UniProtKB">
        <authorList>
            <consortium name="WormBaseParasite"/>
        </authorList>
    </citation>
    <scope>IDENTIFICATION</scope>
</reference>
<dbReference type="GO" id="GO:0008541">
    <property type="term" value="C:proteasome regulatory particle, lid subcomplex"/>
    <property type="evidence" value="ECO:0007669"/>
    <property type="project" value="UniProtKB-UniRule"/>
</dbReference>
<dbReference type="CDD" id="cd13768">
    <property type="entry name" value="DSS1_Sem1"/>
    <property type="match status" value="1"/>
</dbReference>
<comment type="subcellular location">
    <subcellularLocation>
        <location evidence="2">Nucleus</location>
    </subcellularLocation>
</comment>
<dbReference type="SMART" id="SM01385">
    <property type="entry name" value="DSS1_SEM1"/>
    <property type="match status" value="1"/>
</dbReference>
<accession>A0A183BNM1</accession>
<evidence type="ECO:0000256" key="3">
    <source>
        <dbReference type="SAM" id="MobiDB-lite"/>
    </source>
</evidence>
<dbReference type="Pfam" id="PF05160">
    <property type="entry name" value="DSS1_SEM1"/>
    <property type="match status" value="1"/>
</dbReference>
<dbReference type="GO" id="GO:0000724">
    <property type="term" value="P:double-strand break repair via homologous recombination"/>
    <property type="evidence" value="ECO:0007669"/>
    <property type="project" value="TreeGrafter"/>
</dbReference>
<evidence type="ECO:0000313" key="5">
    <source>
        <dbReference type="WBParaSite" id="GPLIN_000220700"/>
    </source>
</evidence>
<organism evidence="4 5">
    <name type="scientific">Globodera pallida</name>
    <name type="common">Potato cyst nematode worm</name>
    <name type="synonym">Heterodera pallida</name>
    <dbReference type="NCBI Taxonomy" id="36090"/>
    <lineage>
        <taxon>Eukaryota</taxon>
        <taxon>Metazoa</taxon>
        <taxon>Ecdysozoa</taxon>
        <taxon>Nematoda</taxon>
        <taxon>Chromadorea</taxon>
        <taxon>Rhabditida</taxon>
        <taxon>Tylenchina</taxon>
        <taxon>Tylenchomorpha</taxon>
        <taxon>Tylenchoidea</taxon>
        <taxon>Heteroderidae</taxon>
        <taxon>Heteroderinae</taxon>
        <taxon>Globodera</taxon>
    </lineage>
</organism>
<evidence type="ECO:0000313" key="4">
    <source>
        <dbReference type="Proteomes" id="UP000050741"/>
    </source>
</evidence>
<reference evidence="4" key="1">
    <citation type="submission" date="2014-05" db="EMBL/GenBank/DDBJ databases">
        <title>The genome and life-stage specific transcriptomes of Globodera pallida elucidate key aspects of plant parasitism by a cyst nematode.</title>
        <authorList>
            <person name="Cotton J.A."/>
            <person name="Lilley C.J."/>
            <person name="Jones L.M."/>
            <person name="Kikuchi T."/>
            <person name="Reid A.J."/>
            <person name="Thorpe P."/>
            <person name="Tsai I.J."/>
            <person name="Beasley H."/>
            <person name="Blok V."/>
            <person name="Cock P.J.A."/>
            <person name="Van den Akker S.E."/>
            <person name="Holroyd N."/>
            <person name="Hunt M."/>
            <person name="Mantelin S."/>
            <person name="Naghra H."/>
            <person name="Pain A."/>
            <person name="Palomares-Rius J.E."/>
            <person name="Zarowiecki M."/>
            <person name="Berriman M."/>
            <person name="Jones J.T."/>
            <person name="Urwin P.E."/>
        </authorList>
    </citation>
    <scope>NUCLEOTIDE SEQUENCE [LARGE SCALE GENOMIC DNA]</scope>
    <source>
        <strain evidence="4">Lindley</strain>
    </source>
</reference>
<protein>
    <recommendedName>
        <fullName evidence="2">26S proteasome complex subunit dss-1</fullName>
    </recommendedName>
</protein>
<dbReference type="InterPro" id="IPR007834">
    <property type="entry name" value="DSS1_SEM1"/>
</dbReference>
<comment type="function">
    <text evidence="2">Component of the 26S proteasome, a multiprotein complex involved in the ATP-dependent degradation of ubiquitinated proteins.</text>
</comment>
<feature type="compositionally biased region" description="Basic residues" evidence="3">
    <location>
        <begin position="1"/>
        <end position="11"/>
    </location>
</feature>
<dbReference type="WBParaSite" id="GPLIN_000220700">
    <property type="protein sequence ID" value="GPLIN_000220700"/>
    <property type="gene ID" value="GPLIN_000220700"/>
</dbReference>
<feature type="region of interest" description="Disordered" evidence="3">
    <location>
        <begin position="1"/>
        <end position="31"/>
    </location>
</feature>
<dbReference type="AlphaFoldDB" id="A0A183BNM1"/>
<evidence type="ECO:0000256" key="2">
    <source>
        <dbReference type="RuleBase" id="RU369057"/>
    </source>
</evidence>
<dbReference type="PANTHER" id="PTHR16771:SF0">
    <property type="entry name" value="26S PROTEASOME COMPLEX SUBUNIT SEM1"/>
    <property type="match status" value="1"/>
</dbReference>
<sequence>MINKNKKFGKIRKPEGPPEARRTPGSQEIETKIIKMEVDEKKGDKSNAANGAQKESDLIKAAKLEDEEEFEEFPVYSKNEGVDSGDAQAAINVWEDNWDDETQETDFHIQLQEELKKCGFKST</sequence>
<dbReference type="GO" id="GO:0006406">
    <property type="term" value="P:mRNA export from nucleus"/>
    <property type="evidence" value="ECO:0007669"/>
    <property type="project" value="UniProtKB-UniRule"/>
</dbReference>
<comment type="similarity">
    <text evidence="1 2">Belongs to the DSS1/SEM1 family.</text>
</comment>
<dbReference type="PANTHER" id="PTHR16771">
    <property type="entry name" value="26 PROTEASOME COMPLEX SUBUNIT DSS1"/>
    <property type="match status" value="1"/>
</dbReference>